<keyword evidence="2 5" id="KW-0456">Lyase</keyword>
<dbReference type="PIRSF" id="PIRSF006677">
    <property type="entry name" value="UCP006677"/>
    <property type="match status" value="1"/>
</dbReference>
<proteinExistence type="predicted"/>
<dbReference type="NCBIfam" id="TIGR02751">
    <property type="entry name" value="PEPCase_arch"/>
    <property type="match status" value="1"/>
</dbReference>
<dbReference type="InterPro" id="IPR007566">
    <property type="entry name" value="PEP_COase_arc-type"/>
</dbReference>
<sequence length="463" mass="53501">MIPRLMCTQHPDSTVKITAQEEVDEAIQSYTMYGCDEIMSDYEGKLTPYAQPKDIVMKAKSLDIPIGEKFYVTPRIPNPRLEDFDRVSLTLEAALIANYYSYTYLGTQAVKWIILPMTETTDVIALIQRLIIRKSRVLCEEMKIPCTVMQLIPLVEDSSRLIHIHEYILSLYNILNEFDANLKDMRVFLGKSDAATKSGHIASALSIIYALQKIVEVDKELDMDIKPIIGMGSPPFRGGINNPKLVDIEVQQYMGFTTVTIQSAVRYDVTYTDYRKVQSTLLNNIGRVPRNVEPDVIKFIEDATTMYRYLVARYINIVNRYALNIPTTRDRITWKEYGRTIVLDDKMLHTPRAIVYTATWYVLGVPPLFLDADFIIEAYKKDIIDYIIKYIPYIRKEWEYEAQFYVPHIAEKRLDKEIVLKINNAMDIMGIKYEPIDLYEKLIELTPVEPHILSLAKIRGFLG</sequence>
<protein>
    <recommendedName>
        <fullName evidence="4">Phosphoenolpyruvate carboxylase</fullName>
        <ecNumber evidence="4">4.1.1.31</ecNumber>
    </recommendedName>
</protein>
<gene>
    <name evidence="5" type="primary">ppcA</name>
    <name evidence="5" type="ORF">ENL47_04880</name>
</gene>
<evidence type="ECO:0000256" key="3">
    <source>
        <dbReference type="ARBA" id="ARBA00023300"/>
    </source>
</evidence>
<comment type="caution">
    <text evidence="5">The sequence shown here is derived from an EMBL/GenBank/DDBJ whole genome shotgun (WGS) entry which is preliminary data.</text>
</comment>
<dbReference type="EMBL" id="DRUB01000090">
    <property type="protein sequence ID" value="HHR96143.1"/>
    <property type="molecule type" value="Genomic_DNA"/>
</dbReference>
<dbReference type="GO" id="GO:0015977">
    <property type="term" value="P:carbon fixation"/>
    <property type="evidence" value="ECO:0007669"/>
    <property type="project" value="UniProtKB-KW"/>
</dbReference>
<dbReference type="GO" id="GO:0006099">
    <property type="term" value="P:tricarboxylic acid cycle"/>
    <property type="evidence" value="ECO:0007669"/>
    <property type="project" value="InterPro"/>
</dbReference>
<dbReference type="EC" id="4.1.1.31" evidence="4"/>
<dbReference type="InterPro" id="IPR015813">
    <property type="entry name" value="Pyrv/PenolPyrv_kinase-like_dom"/>
</dbReference>
<keyword evidence="1" id="KW-0460">Magnesium</keyword>
<evidence type="ECO:0000256" key="2">
    <source>
        <dbReference type="ARBA" id="ARBA00023239"/>
    </source>
</evidence>
<organism evidence="5">
    <name type="scientific">Ignisphaera aggregans</name>
    <dbReference type="NCBI Taxonomy" id="334771"/>
    <lineage>
        <taxon>Archaea</taxon>
        <taxon>Thermoproteota</taxon>
        <taxon>Thermoprotei</taxon>
        <taxon>Desulfurococcales</taxon>
        <taxon>Desulfurococcaceae</taxon>
        <taxon>Ignisphaera</taxon>
    </lineage>
</organism>
<evidence type="ECO:0000256" key="4">
    <source>
        <dbReference type="NCBIfam" id="TIGR02751"/>
    </source>
</evidence>
<keyword evidence="3" id="KW-0120">Carbon dioxide fixation</keyword>
<dbReference type="GO" id="GO:0008964">
    <property type="term" value="F:phosphoenolpyruvate carboxylase activity"/>
    <property type="evidence" value="ECO:0007669"/>
    <property type="project" value="UniProtKB-UniRule"/>
</dbReference>
<name>A0A7C5UT81_9CREN</name>
<evidence type="ECO:0000313" key="5">
    <source>
        <dbReference type="EMBL" id="HHR96143.1"/>
    </source>
</evidence>
<dbReference type="AlphaFoldDB" id="A0A7C5UT81"/>
<reference evidence="5" key="1">
    <citation type="journal article" date="2020" name="mSystems">
        <title>Genome- and Community-Level Interaction Insights into Carbon Utilization and Element Cycling Functions of Hydrothermarchaeota in Hydrothermal Sediment.</title>
        <authorList>
            <person name="Zhou Z."/>
            <person name="Liu Y."/>
            <person name="Xu W."/>
            <person name="Pan J."/>
            <person name="Luo Z.H."/>
            <person name="Li M."/>
        </authorList>
    </citation>
    <scope>NUCLEOTIDE SEQUENCE [LARGE SCALE GENOMIC DNA]</scope>
    <source>
        <strain evidence="5">SpSt-1</strain>
    </source>
</reference>
<accession>A0A7C5UT81</accession>
<dbReference type="SUPFAM" id="SSF51621">
    <property type="entry name" value="Phosphoenolpyruvate/pyruvate domain"/>
    <property type="match status" value="1"/>
</dbReference>
<dbReference type="Pfam" id="PF14010">
    <property type="entry name" value="PEPcase_2"/>
    <property type="match status" value="1"/>
</dbReference>
<evidence type="ECO:0000256" key="1">
    <source>
        <dbReference type="ARBA" id="ARBA00022842"/>
    </source>
</evidence>
<keyword evidence="5" id="KW-0670">Pyruvate</keyword>